<comment type="function">
    <text evidence="3 4">Co-chaperone involved in the maturation of iron-sulfur cluster-containing proteins. Seems to help targeting proteins to be folded toward HscA.</text>
</comment>
<evidence type="ECO:0000256" key="4">
    <source>
        <dbReference type="HAMAP-Rule" id="MF_00682"/>
    </source>
</evidence>
<reference evidence="13" key="4">
    <citation type="submission" date="2017-05" db="EMBL/GenBank/DDBJ databases">
        <authorList>
            <person name="Giani T."/>
            <person name="Arena F."/>
            <person name="Pollini S."/>
            <person name="Di Pilato V."/>
            <person name="D'Andrea M.M."/>
            <person name="Henrici De Angelis L."/>
            <person name="Bassetti M."/>
            <person name="Rossolini G.M."/>
        </authorList>
    </citation>
    <scope>NUCLEOTIDE SEQUENCE [LARGE SCALE GENOMIC DNA]</scope>
    <source>
        <strain evidence="13">S567_C10_BS</strain>
    </source>
</reference>
<keyword evidence="2 4" id="KW-0143">Chaperone</keyword>
<evidence type="ECO:0000256" key="2">
    <source>
        <dbReference type="ARBA" id="ARBA00023186"/>
    </source>
</evidence>
<dbReference type="EMBL" id="NFFZ01000008">
    <property type="protein sequence ID" value="OTI60928.1"/>
    <property type="molecule type" value="Genomic_DNA"/>
</dbReference>
<proteinExistence type="inferred from homology"/>
<dbReference type="NCBIfam" id="TIGR00714">
    <property type="entry name" value="hscB"/>
    <property type="match status" value="1"/>
</dbReference>
<dbReference type="Proteomes" id="UP001297540">
    <property type="component" value="Chromosome"/>
</dbReference>
<reference evidence="9 14" key="6">
    <citation type="submission" date="2018-08" db="EMBL/GenBank/DDBJ databases">
        <title>Recombination of ecologically and evolutionarily significant loci maintains genetic cohesion in the Pseudomonas syringae species complex.</title>
        <authorList>
            <person name="Dillon M."/>
            <person name="Thakur S."/>
            <person name="Almeida R.N.D."/>
            <person name="Weir B.S."/>
            <person name="Guttman D.S."/>
        </authorList>
    </citation>
    <scope>NUCLEOTIDE SEQUENCE [LARGE SCALE GENOMIC DNA]</scope>
    <source>
        <strain evidence="9 14">ICMP 7846</strain>
    </source>
</reference>
<gene>
    <name evidence="4 6" type="primary">hscB</name>
    <name evidence="9" type="ORF">ALP65_00552</name>
    <name evidence="8" type="ORF">CAZ10_17775</name>
    <name evidence="7" type="ORF">GUL26_01080</name>
    <name evidence="10" type="ORF">IPC1295_13670</name>
    <name evidence="11" type="ORF">L4V69_09300</name>
    <name evidence="6" type="ORF">PAERUG_P19_London_7_VIM_2_05_10_06524</name>
</gene>
<evidence type="ECO:0000313" key="11">
    <source>
        <dbReference type="EMBL" id="WOS79320.1"/>
    </source>
</evidence>
<evidence type="ECO:0000313" key="8">
    <source>
        <dbReference type="EMBL" id="OTI60928.1"/>
    </source>
</evidence>
<dbReference type="FunFam" id="1.10.287.110:FF:000128">
    <property type="entry name" value="Co-chaperone protein HscB homolog"/>
    <property type="match status" value="1"/>
</dbReference>
<comment type="subunit">
    <text evidence="4">Interacts with HscA and stimulates its ATPase activity.</text>
</comment>
<dbReference type="EMBL" id="CP136986">
    <property type="protein sequence ID" value="WOS79320.1"/>
    <property type="molecule type" value="Genomic_DNA"/>
</dbReference>
<dbReference type="Proteomes" id="UP000194857">
    <property type="component" value="Unassembled WGS sequence"/>
</dbReference>
<evidence type="ECO:0000256" key="1">
    <source>
        <dbReference type="ARBA" id="ARBA00010476"/>
    </source>
</evidence>
<reference evidence="11" key="9">
    <citation type="submission" date="2023-06" db="EMBL/GenBank/DDBJ databases">
        <authorList>
            <consortium name="Clinical and Environmental Microbiology Branch: Whole genome sequencing antimicrobial resistance pathogens in the healthcare setting"/>
        </authorList>
    </citation>
    <scope>NUCLEOTIDE SEQUENCE</scope>
    <source>
        <strain evidence="11">2021CK-01020</strain>
    </source>
</reference>
<organism evidence="6 12">
    <name type="scientific">Pseudomonas aeruginosa</name>
    <dbReference type="NCBI Taxonomy" id="287"/>
    <lineage>
        <taxon>Bacteria</taxon>
        <taxon>Pseudomonadati</taxon>
        <taxon>Pseudomonadota</taxon>
        <taxon>Gammaproteobacteria</taxon>
        <taxon>Pseudomonadales</taxon>
        <taxon>Pseudomonadaceae</taxon>
        <taxon>Pseudomonas</taxon>
    </lineage>
</organism>
<feature type="domain" description="J" evidence="5">
    <location>
        <begin position="5"/>
        <end position="77"/>
    </location>
</feature>
<evidence type="ECO:0000256" key="3">
    <source>
        <dbReference type="ARBA" id="ARBA00025596"/>
    </source>
</evidence>
<dbReference type="Proteomes" id="UP000045039">
    <property type="component" value="Unassembled WGS sequence"/>
</dbReference>
<dbReference type="PROSITE" id="PS50076">
    <property type="entry name" value="DNAJ_2"/>
    <property type="match status" value="1"/>
</dbReference>
<dbReference type="SUPFAM" id="SSF47144">
    <property type="entry name" value="HSC20 (HSCB), C-terminal oligomerisation domain"/>
    <property type="match status" value="1"/>
</dbReference>
<evidence type="ECO:0000313" key="15">
    <source>
        <dbReference type="Proteomes" id="UP000284767"/>
    </source>
</evidence>
<evidence type="ECO:0000313" key="6">
    <source>
        <dbReference type="EMBL" id="CRQ05057.1"/>
    </source>
</evidence>
<dbReference type="PANTHER" id="PTHR14021">
    <property type="entry name" value="IRON-SULFUR CLUSTER CO-CHAPERONE PROTEIN HSCB"/>
    <property type="match status" value="1"/>
</dbReference>
<accession>A0A072ZR17</accession>
<dbReference type="GO" id="GO:1990230">
    <property type="term" value="C:iron-sulfur cluster transfer complex"/>
    <property type="evidence" value="ECO:0007669"/>
    <property type="project" value="TreeGrafter"/>
</dbReference>
<dbReference type="GO" id="GO:0051087">
    <property type="term" value="F:protein-folding chaperone binding"/>
    <property type="evidence" value="ECO:0007669"/>
    <property type="project" value="InterPro"/>
</dbReference>
<reference evidence="8" key="3">
    <citation type="submission" date="2017-05" db="EMBL/GenBank/DDBJ databases">
        <authorList>
            <person name="Song R."/>
            <person name="Chenine A.L."/>
            <person name="Ruprecht R.M."/>
        </authorList>
    </citation>
    <scope>NUCLEOTIDE SEQUENCE [LARGE SCALE GENOMIC DNA]</scope>
    <source>
        <strain evidence="8">S567_C10_BS</strain>
    </source>
</reference>
<dbReference type="Proteomes" id="UP000284767">
    <property type="component" value="Unassembled WGS sequence"/>
</dbReference>
<comment type="similarity">
    <text evidence="1 4">Belongs to the HscB family.</text>
</comment>
<dbReference type="InterPro" id="IPR036386">
    <property type="entry name" value="HscB_C_sf"/>
</dbReference>
<dbReference type="FunFam" id="1.20.1280.20:FF:000005">
    <property type="entry name" value="Co-chaperone protein HscB homolog"/>
    <property type="match status" value="1"/>
</dbReference>
<dbReference type="AlphaFoldDB" id="A0A072ZR17"/>
<dbReference type="Gene3D" id="1.10.287.110">
    <property type="entry name" value="DnaJ domain"/>
    <property type="match status" value="1"/>
</dbReference>
<reference evidence="11" key="10">
    <citation type="submission" date="2023-10" db="EMBL/GenBank/DDBJ databases">
        <title>Pathogen: clinical or host-associated sample.</title>
        <authorList>
            <person name="Hergert J."/>
            <person name="Casey R."/>
            <person name="Wagner J."/>
            <person name="Young E.L."/>
            <person name="Oakeson K.F."/>
        </authorList>
    </citation>
    <scope>NUCLEOTIDE SEQUENCE</scope>
    <source>
        <strain evidence="11">2021CK-01020</strain>
    </source>
</reference>
<evidence type="ECO:0000259" key="5">
    <source>
        <dbReference type="PROSITE" id="PS50076"/>
    </source>
</evidence>
<evidence type="ECO:0000313" key="9">
    <source>
        <dbReference type="EMBL" id="RMS63186.1"/>
    </source>
</evidence>
<dbReference type="PANTHER" id="PTHR14021:SF15">
    <property type="entry name" value="IRON-SULFUR CLUSTER CO-CHAPERONE PROTEIN HSCB"/>
    <property type="match status" value="1"/>
</dbReference>
<dbReference type="CDD" id="cd06257">
    <property type="entry name" value="DnaJ"/>
    <property type="match status" value="1"/>
</dbReference>
<dbReference type="EMBL" id="NSNE01000007">
    <property type="protein sequence ID" value="RPM16198.1"/>
    <property type="molecule type" value="Genomic_DNA"/>
</dbReference>
<dbReference type="Pfam" id="PF00226">
    <property type="entry name" value="DnaJ"/>
    <property type="match status" value="1"/>
</dbReference>
<reference evidence="6" key="2">
    <citation type="submission" date="2015-06" db="EMBL/GenBank/DDBJ databases">
        <authorList>
            <person name="Radhakrishnan R."/>
            <person name="Underwood A."/>
            <person name="Al-Shahib A."/>
        </authorList>
    </citation>
    <scope>NUCLEOTIDE SEQUENCE</scope>
    <source>
        <strain evidence="6">P19_London_7_VIM_2_05_10</strain>
    </source>
</reference>
<evidence type="ECO:0000313" key="10">
    <source>
        <dbReference type="EMBL" id="RPM16198.1"/>
    </source>
</evidence>
<reference evidence="10 15" key="5">
    <citation type="submission" date="2017-08" db="EMBL/GenBank/DDBJ databases">
        <authorList>
            <person name="Feschi L."/>
            <person name="Jeukens J."/>
            <person name="Emond-Rheault J.-G."/>
            <person name="Kukavica-Ibrulj I."/>
            <person name="Boyle B."/>
            <person name="Levesque R.C."/>
        </authorList>
    </citation>
    <scope>NUCLEOTIDE SEQUENCE [LARGE SCALE GENOMIC DNA]</scope>
    <source>
        <strain evidence="10 15">PA-W36</strain>
    </source>
</reference>
<dbReference type="EMBL" id="RBSQ01000185">
    <property type="protein sequence ID" value="RMS63186.1"/>
    <property type="molecule type" value="Genomic_DNA"/>
</dbReference>
<dbReference type="GO" id="GO:0044571">
    <property type="term" value="P:[2Fe-2S] cluster assembly"/>
    <property type="evidence" value="ECO:0007669"/>
    <property type="project" value="InterPro"/>
</dbReference>
<name>A0A072ZR17_PSEAI</name>
<dbReference type="InterPro" id="IPR001623">
    <property type="entry name" value="DnaJ_domain"/>
</dbReference>
<protein>
    <recommendedName>
        <fullName evidence="4">Co-chaperone protein HscB homolog</fullName>
    </recommendedName>
</protein>
<dbReference type="Proteomes" id="UP000270834">
    <property type="component" value="Unassembled WGS sequence"/>
</dbReference>
<dbReference type="SUPFAM" id="SSF46565">
    <property type="entry name" value="Chaperone J-domain"/>
    <property type="match status" value="1"/>
</dbReference>
<dbReference type="Proteomes" id="UP000644192">
    <property type="component" value="Unassembled WGS sequence"/>
</dbReference>
<dbReference type="Gene3D" id="1.20.1280.20">
    <property type="entry name" value="HscB, C-terminal domain"/>
    <property type="match status" value="1"/>
</dbReference>
<sequence>MGKPCHFAQFDLQPAFLVDLDELGQRYRELVRSVHPDRFADAPEREQRLALERAAQLNEAYQTLKSAPRRALYLLTLSGHELPLEATVQDPEFLLQQMQLREELEELQDSADLAGVATFKRRLKAAQAELEREFAACWDDAQRREEAERLVRRMQFLDKLAQEVRQLEERLDD</sequence>
<reference evidence="12" key="1">
    <citation type="submission" date="2015-06" db="EMBL/GenBank/DDBJ databases">
        <authorList>
            <person name="Radhakrishnan Rajesh"/>
            <person name="Underwood Anthony"/>
            <person name="Al-Shahib Ali"/>
        </authorList>
    </citation>
    <scope>NUCLEOTIDE SEQUENCE [LARGE SCALE GENOMIC DNA]</scope>
    <source>
        <strain evidence="12">P19_London_7_VIM_2_05_10</strain>
    </source>
</reference>
<dbReference type="GO" id="GO:0006457">
    <property type="term" value="P:protein folding"/>
    <property type="evidence" value="ECO:0007669"/>
    <property type="project" value="UniProtKB-UniRule"/>
</dbReference>
<dbReference type="GO" id="GO:0051259">
    <property type="term" value="P:protein complex oligomerization"/>
    <property type="evidence" value="ECO:0007669"/>
    <property type="project" value="InterPro"/>
</dbReference>
<dbReference type="RefSeq" id="WP_003092824.1">
    <property type="nucleotide sequence ID" value="NZ_AP014622.1"/>
</dbReference>
<reference evidence="7" key="8">
    <citation type="submission" date="2020-01" db="EMBL/GenBank/DDBJ databases">
        <title>Bacteria Cultured from War Wounds Associated with the Conflict in Eastern Ukraine.</title>
        <authorList>
            <person name="Snesrud E."/>
            <person name="Galac M.R."/>
            <person name="Mc Gann P."/>
            <person name="Valentine K."/>
            <person name="Viacheslav K."/>
        </authorList>
    </citation>
    <scope>NUCLEOTIDE SEQUENCE</scope>
    <source>
        <strain evidence="7">VNMU148</strain>
    </source>
</reference>
<dbReference type="Pfam" id="PF07743">
    <property type="entry name" value="HSCB_C"/>
    <property type="match status" value="1"/>
</dbReference>
<accession>A0A1S1BTZ8</accession>
<evidence type="ECO:0000313" key="13">
    <source>
        <dbReference type="Proteomes" id="UP000194857"/>
    </source>
</evidence>
<reference evidence="10 15" key="7">
    <citation type="submission" date="2019-01" db="EMBL/GenBank/DDBJ databases">
        <title>The Pseudomonas aeruginosa pan-genome provides new insights on its population structure, horizontal gene transfer and pathogenicity.</title>
        <authorList>
            <person name="Freschi L."/>
            <person name="Vincent A.T."/>
            <person name="Jeukens J."/>
            <person name="Emond-Rheault J.-G."/>
            <person name="Kukavica-Ibrulj I."/>
            <person name="Dupont M.-J."/>
            <person name="Charette S.J."/>
            <person name="Boyle B."/>
            <person name="Levesque R.C."/>
        </authorList>
    </citation>
    <scope>NUCLEOTIDE SEQUENCE [LARGE SCALE GENOMIC DNA]</scope>
    <source>
        <strain evidence="10 15">PA-W36</strain>
    </source>
</reference>
<dbReference type="SMART" id="SM00271">
    <property type="entry name" value="DnaJ"/>
    <property type="match status" value="1"/>
</dbReference>
<evidence type="ECO:0000313" key="14">
    <source>
        <dbReference type="Proteomes" id="UP000270834"/>
    </source>
</evidence>
<dbReference type="KEGG" id="paeb:NCGM1900_1166"/>
<dbReference type="OMA" id="LMFIERF"/>
<dbReference type="InterPro" id="IPR036869">
    <property type="entry name" value="J_dom_sf"/>
</dbReference>
<dbReference type="GO" id="GO:0001671">
    <property type="term" value="F:ATPase activator activity"/>
    <property type="evidence" value="ECO:0007669"/>
    <property type="project" value="InterPro"/>
</dbReference>
<dbReference type="InterPro" id="IPR009073">
    <property type="entry name" value="HscB_oligo_C"/>
</dbReference>
<dbReference type="SMR" id="A0A072ZR17"/>
<evidence type="ECO:0000313" key="12">
    <source>
        <dbReference type="Proteomes" id="UP000045039"/>
    </source>
</evidence>
<dbReference type="NCBIfam" id="NF001420">
    <property type="entry name" value="PRK00294.1"/>
    <property type="match status" value="1"/>
</dbReference>
<dbReference type="InterPro" id="IPR004640">
    <property type="entry name" value="HscB"/>
</dbReference>
<dbReference type="EMBL" id="CVVU01000267">
    <property type="protein sequence ID" value="CRQ05057.1"/>
    <property type="molecule type" value="Genomic_DNA"/>
</dbReference>
<dbReference type="EMBL" id="WXZT01000001">
    <property type="protein sequence ID" value="MZZ10829.1"/>
    <property type="molecule type" value="Genomic_DNA"/>
</dbReference>
<dbReference type="HAMAP" id="MF_00682">
    <property type="entry name" value="HscB"/>
    <property type="match status" value="1"/>
</dbReference>
<evidence type="ECO:0000313" key="7">
    <source>
        <dbReference type="EMBL" id="MZZ10829.1"/>
    </source>
</evidence>